<organism evidence="1 2">
    <name type="scientific">Leptospira fainei serovar Hurstbridge str. BUT 6</name>
    <dbReference type="NCBI Taxonomy" id="1193011"/>
    <lineage>
        <taxon>Bacteria</taxon>
        <taxon>Pseudomonadati</taxon>
        <taxon>Spirochaetota</taxon>
        <taxon>Spirochaetia</taxon>
        <taxon>Leptospirales</taxon>
        <taxon>Leptospiraceae</taxon>
        <taxon>Leptospira</taxon>
    </lineage>
</organism>
<dbReference type="AlphaFoldDB" id="S3V9R4"/>
<dbReference type="STRING" id="1193011.LEP1GSC058_3014"/>
<evidence type="ECO:0000313" key="1">
    <source>
        <dbReference type="EMBL" id="EPG73165.1"/>
    </source>
</evidence>
<gene>
    <name evidence="1" type="ORF">LEP1GSC058_3014</name>
</gene>
<sequence length="57" mass="6668">MPALVKNNMHCPYTRKTGFYPLDGSLIFLQRENDRDFNADIPLFSVLTDIFRKCESK</sequence>
<name>S3V9R4_9LEPT</name>
<evidence type="ECO:0000313" key="2">
    <source>
        <dbReference type="Proteomes" id="UP000014540"/>
    </source>
</evidence>
<proteinExistence type="predicted"/>
<accession>S3V9R4</accession>
<protein>
    <submittedName>
        <fullName evidence="1">Uncharacterized protein</fullName>
    </submittedName>
</protein>
<comment type="caution">
    <text evidence="1">The sequence shown here is derived from an EMBL/GenBank/DDBJ whole genome shotgun (WGS) entry which is preliminary data.</text>
</comment>
<dbReference type="EMBL" id="AKWZ02000010">
    <property type="protein sequence ID" value="EPG73165.1"/>
    <property type="molecule type" value="Genomic_DNA"/>
</dbReference>
<keyword evidence="2" id="KW-1185">Reference proteome</keyword>
<dbReference type="Proteomes" id="UP000014540">
    <property type="component" value="Unassembled WGS sequence"/>
</dbReference>
<reference evidence="1" key="1">
    <citation type="submission" date="2013-04" db="EMBL/GenBank/DDBJ databases">
        <authorList>
            <person name="Harkins D.M."/>
            <person name="Durkin A.S."/>
            <person name="Selengut J.D."/>
            <person name="Sanka R."/>
            <person name="DePew J."/>
            <person name="Purushe J."/>
            <person name="Ahmed A."/>
            <person name="van der Linden H."/>
            <person name="Goris M.G.A."/>
            <person name="Hartskeerl R.A."/>
            <person name="Vinetz J.M."/>
            <person name="Sutton G.G."/>
            <person name="Nelson W.C."/>
            <person name="Fouts D.E."/>
        </authorList>
    </citation>
    <scope>NUCLEOTIDE SEQUENCE [LARGE SCALE GENOMIC DNA]</scope>
    <source>
        <strain evidence="1">BUT 6</strain>
    </source>
</reference>